<protein>
    <submittedName>
        <fullName evidence="2">Efflux RND transporter permease subunit</fullName>
    </submittedName>
</protein>
<dbReference type="RefSeq" id="WP_133232476.1">
    <property type="nucleotide sequence ID" value="NZ_SOZE01000017.1"/>
</dbReference>
<dbReference type="InterPro" id="IPR027463">
    <property type="entry name" value="AcrB_DN_DC_subdom"/>
</dbReference>
<keyword evidence="1" id="KW-0472">Membrane</keyword>
<dbReference type="Pfam" id="PF00873">
    <property type="entry name" value="ACR_tran"/>
    <property type="match status" value="2"/>
</dbReference>
<sequence length="1067" mass="120812">MTKQEKLKTNLATVLSPFSLITLFAVFCIVGMFSLPFLSLSLEPAQSSNSLSIDFRWPEASAAMVEQQITSKIEGSLATIKGVNDIISSSSNGAGRIHIRLDNTVNKSQTKFEIATLMRRLYLRLPVNASFPQVSSENENSENDKKSILTFTINGKGSAADIQRLVERRIKNNLIDIQGIAAINISGANGYCWQLLYNQEKLRRRGVTTQDIIGAVSSRNNEYSLGRTMVDDPRVPGKTEFCFVTLKTNTFQTVNKLKWDKVFVKRVGGHDLFLTELVDIKYVLQEEHAYYRINGLSTVNMEVLARKGSNYLVLAAKIKEKLKSATRLLPSGYAVILSYDSTEFLKKESQKILWRTVATFLILLIFVFLVSRQFQYLLIISISLFGNLLIASCLYYLFKIEIHLYSLAAITISMGVMIDNTIVVIDHINHKKNLRILLAVAGASCTTIGAVAIVFFLDKEQQVKLIDFAWIFIINIGLSLLISLLFIPALLQKIPLKRKHANGIARHKKWIVLYNRYYLLAIALFIRFKWILIIFVVLLFGLPVFMLPYKLEGDTKWAKVYNNVIGNDIYNINIRPWVDVCFGGSLRLFLDESERTGFSSGTIDRQHLTVNIKMPNGASLQQMNKIASSFENYLSQFQEIEQFQCWVQSGQSAMIDIIFKKNTKNIFPLKLKSQLESKAILTGLADFEISGIGQAFNNEINTETSNYGFTLQGYNYQVLRQFADQIRETLAKNPRINKIAVGGELDYGGAKNSYEYVFKVPRPDKLLANEISTANINTSINEFTGYRQVAAVVFFNESYTPVVLVPEKPVISFWEVMNNPIRADSNVYVRLKEFAIINKDKIGESIDRQNQQYQIVVSYDFTGDQKLGAIISDRILYDVRNRLPIGYTLKPSERDFWQEEKAKLVWAIVLAIMIVFAICVVLLNSIYQAFAVLATVPVGFIGVFFTSYIWGYPFDEGGYVALIMLCGVSVSSALYILNDYNNYMRDMPTRPRLLLYMKAYSSKIIPVILSRTSVVIGMLPFIFSVQEAFWYPLAMSVTGGVLFSMLALIVFLPVLLRGLNIRGKINW</sequence>
<evidence type="ECO:0000313" key="3">
    <source>
        <dbReference type="Proteomes" id="UP000297540"/>
    </source>
</evidence>
<feature type="transmembrane region" description="Helical" evidence="1">
    <location>
        <begin position="437"/>
        <end position="457"/>
    </location>
</feature>
<dbReference type="PANTHER" id="PTHR32063">
    <property type="match status" value="1"/>
</dbReference>
<dbReference type="PANTHER" id="PTHR32063:SF0">
    <property type="entry name" value="SWARMING MOTILITY PROTEIN SWRC"/>
    <property type="match status" value="1"/>
</dbReference>
<feature type="transmembrane region" description="Helical" evidence="1">
    <location>
        <begin position="957"/>
        <end position="977"/>
    </location>
</feature>
<feature type="transmembrane region" description="Helical" evidence="1">
    <location>
        <begin position="352"/>
        <end position="370"/>
    </location>
</feature>
<evidence type="ECO:0000256" key="1">
    <source>
        <dbReference type="SAM" id="Phobius"/>
    </source>
</evidence>
<dbReference type="Gene3D" id="3.30.70.1440">
    <property type="entry name" value="Multidrug efflux transporter AcrB pore domain"/>
    <property type="match status" value="1"/>
</dbReference>
<dbReference type="SUPFAM" id="SSF82714">
    <property type="entry name" value="Multidrug efflux transporter AcrB TolC docking domain, DN and DC subdomains"/>
    <property type="match status" value="1"/>
</dbReference>
<feature type="transmembrane region" description="Helical" evidence="1">
    <location>
        <begin position="404"/>
        <end position="425"/>
    </location>
</feature>
<name>A0A4Y8SCH5_9SPHI</name>
<feature type="transmembrane region" description="Helical" evidence="1">
    <location>
        <begin position="930"/>
        <end position="951"/>
    </location>
</feature>
<dbReference type="GO" id="GO:0042910">
    <property type="term" value="F:xenobiotic transmembrane transporter activity"/>
    <property type="evidence" value="ECO:0007669"/>
    <property type="project" value="TreeGrafter"/>
</dbReference>
<accession>A0A4Y8SCH5</accession>
<feature type="transmembrane region" description="Helical" evidence="1">
    <location>
        <begin position="904"/>
        <end position="923"/>
    </location>
</feature>
<feature type="transmembrane region" description="Helical" evidence="1">
    <location>
        <begin position="1004"/>
        <end position="1023"/>
    </location>
</feature>
<dbReference type="Gene3D" id="3.30.70.1320">
    <property type="entry name" value="Multidrug efflux transporter AcrB pore domain like"/>
    <property type="match status" value="1"/>
</dbReference>
<dbReference type="Proteomes" id="UP000297540">
    <property type="component" value="Unassembled WGS sequence"/>
</dbReference>
<dbReference type="Gene3D" id="1.20.1640.10">
    <property type="entry name" value="Multidrug efflux transporter AcrB transmembrane domain"/>
    <property type="match status" value="3"/>
</dbReference>
<feature type="transmembrane region" description="Helical" evidence="1">
    <location>
        <begin position="377"/>
        <end position="398"/>
    </location>
</feature>
<dbReference type="AlphaFoldDB" id="A0A4Y8SCH5"/>
<dbReference type="PRINTS" id="PR00702">
    <property type="entry name" value="ACRIFLAVINRP"/>
</dbReference>
<dbReference type="SUPFAM" id="SSF82693">
    <property type="entry name" value="Multidrug efflux transporter AcrB pore domain, PN1, PN2, PC1 and PC2 subdomains"/>
    <property type="match status" value="2"/>
</dbReference>
<feature type="transmembrane region" description="Helical" evidence="1">
    <location>
        <begin position="12"/>
        <end position="38"/>
    </location>
</feature>
<keyword evidence="1" id="KW-1133">Transmembrane helix</keyword>
<organism evidence="2 3">
    <name type="scientific">Mucilaginibacter psychrotolerans</name>
    <dbReference type="NCBI Taxonomy" id="1524096"/>
    <lineage>
        <taxon>Bacteria</taxon>
        <taxon>Pseudomonadati</taxon>
        <taxon>Bacteroidota</taxon>
        <taxon>Sphingobacteriia</taxon>
        <taxon>Sphingobacteriales</taxon>
        <taxon>Sphingobacteriaceae</taxon>
        <taxon>Mucilaginibacter</taxon>
    </lineage>
</organism>
<dbReference type="SUPFAM" id="SSF82866">
    <property type="entry name" value="Multidrug efflux transporter AcrB transmembrane domain"/>
    <property type="match status" value="2"/>
</dbReference>
<dbReference type="OrthoDB" id="9809409at2"/>
<keyword evidence="3" id="KW-1185">Reference proteome</keyword>
<proteinExistence type="predicted"/>
<feature type="transmembrane region" description="Helical" evidence="1">
    <location>
        <begin position="517"/>
        <end position="542"/>
    </location>
</feature>
<dbReference type="EMBL" id="SOZE01000017">
    <property type="protein sequence ID" value="TFF36134.1"/>
    <property type="molecule type" value="Genomic_DNA"/>
</dbReference>
<feature type="transmembrane region" description="Helical" evidence="1">
    <location>
        <begin position="1029"/>
        <end position="1056"/>
    </location>
</feature>
<feature type="transmembrane region" description="Helical" evidence="1">
    <location>
        <begin position="469"/>
        <end position="491"/>
    </location>
</feature>
<reference evidence="2 3" key="1">
    <citation type="journal article" date="2017" name="Int. J. Syst. Evol. Microbiol.">
        <title>Mucilaginibacterpsychrotolerans sp. nov., isolated from peatlands.</title>
        <authorList>
            <person name="Deng Y."/>
            <person name="Shen L."/>
            <person name="Xu B."/>
            <person name="Liu Y."/>
            <person name="Gu Z."/>
            <person name="Liu H."/>
            <person name="Zhou Y."/>
        </authorList>
    </citation>
    <scope>NUCLEOTIDE SEQUENCE [LARGE SCALE GENOMIC DNA]</scope>
    <source>
        <strain evidence="2 3">NH7-4</strain>
    </source>
</reference>
<dbReference type="InterPro" id="IPR001036">
    <property type="entry name" value="Acrflvin-R"/>
</dbReference>
<keyword evidence="1" id="KW-0812">Transmembrane</keyword>
<dbReference type="Gene3D" id="3.30.2090.10">
    <property type="entry name" value="Multidrug efflux transporter AcrB TolC docking domain, DN and DC subdomains"/>
    <property type="match status" value="2"/>
</dbReference>
<dbReference type="GO" id="GO:0005886">
    <property type="term" value="C:plasma membrane"/>
    <property type="evidence" value="ECO:0007669"/>
    <property type="project" value="TreeGrafter"/>
</dbReference>
<gene>
    <name evidence="2" type="ORF">E2R66_16445</name>
</gene>
<comment type="caution">
    <text evidence="2">The sequence shown here is derived from an EMBL/GenBank/DDBJ whole genome shotgun (WGS) entry which is preliminary data.</text>
</comment>
<evidence type="ECO:0000313" key="2">
    <source>
        <dbReference type="EMBL" id="TFF36134.1"/>
    </source>
</evidence>
<dbReference type="Gene3D" id="3.30.70.1430">
    <property type="entry name" value="Multidrug efflux transporter AcrB pore domain"/>
    <property type="match status" value="2"/>
</dbReference>